<name>A0A0A9G0E5_ARUDO</name>
<proteinExistence type="predicted"/>
<reference evidence="1" key="1">
    <citation type="submission" date="2014-09" db="EMBL/GenBank/DDBJ databases">
        <authorList>
            <person name="Magalhaes I.L.F."/>
            <person name="Oliveira U."/>
            <person name="Santos F.R."/>
            <person name="Vidigal T.H.D.A."/>
            <person name="Brescovit A.D."/>
            <person name="Santos A.J."/>
        </authorList>
    </citation>
    <scope>NUCLEOTIDE SEQUENCE</scope>
    <source>
        <tissue evidence="1">Shoot tissue taken approximately 20 cm above the soil surface</tissue>
    </source>
</reference>
<dbReference type="EMBL" id="GBRH01181880">
    <property type="protein sequence ID" value="JAE16016.1"/>
    <property type="molecule type" value="Transcribed_RNA"/>
</dbReference>
<sequence length="53" mass="6325">MQAIVKEHMQHDERTIYKSYPQQLKVSSYFLGKSSGANYTMCTWGHDKRHFLF</sequence>
<accession>A0A0A9G0E5</accession>
<evidence type="ECO:0000313" key="1">
    <source>
        <dbReference type="EMBL" id="JAE16016.1"/>
    </source>
</evidence>
<protein>
    <submittedName>
        <fullName evidence="1">Uncharacterized protein</fullName>
    </submittedName>
</protein>
<reference evidence="1" key="2">
    <citation type="journal article" date="2015" name="Data Brief">
        <title>Shoot transcriptome of the giant reed, Arundo donax.</title>
        <authorList>
            <person name="Barrero R.A."/>
            <person name="Guerrero F.D."/>
            <person name="Moolhuijzen P."/>
            <person name="Goolsby J.A."/>
            <person name="Tidwell J."/>
            <person name="Bellgard S.E."/>
            <person name="Bellgard M.I."/>
        </authorList>
    </citation>
    <scope>NUCLEOTIDE SEQUENCE</scope>
    <source>
        <tissue evidence="1">Shoot tissue taken approximately 20 cm above the soil surface</tissue>
    </source>
</reference>
<organism evidence="1">
    <name type="scientific">Arundo donax</name>
    <name type="common">Giant reed</name>
    <name type="synonym">Donax arundinaceus</name>
    <dbReference type="NCBI Taxonomy" id="35708"/>
    <lineage>
        <taxon>Eukaryota</taxon>
        <taxon>Viridiplantae</taxon>
        <taxon>Streptophyta</taxon>
        <taxon>Embryophyta</taxon>
        <taxon>Tracheophyta</taxon>
        <taxon>Spermatophyta</taxon>
        <taxon>Magnoliopsida</taxon>
        <taxon>Liliopsida</taxon>
        <taxon>Poales</taxon>
        <taxon>Poaceae</taxon>
        <taxon>PACMAD clade</taxon>
        <taxon>Arundinoideae</taxon>
        <taxon>Arundineae</taxon>
        <taxon>Arundo</taxon>
    </lineage>
</organism>
<dbReference type="AlphaFoldDB" id="A0A0A9G0E5"/>